<dbReference type="Proteomes" id="UP000315724">
    <property type="component" value="Chromosome"/>
</dbReference>
<evidence type="ECO:0000259" key="1">
    <source>
        <dbReference type="Pfam" id="PF00534"/>
    </source>
</evidence>
<dbReference type="InterPro" id="IPR050194">
    <property type="entry name" value="Glycosyltransferase_grp1"/>
</dbReference>
<feature type="domain" description="Glycosyl transferase family 1" evidence="1">
    <location>
        <begin position="198"/>
        <end position="359"/>
    </location>
</feature>
<feature type="domain" description="Glycosyltransferase subfamily 4-like N-terminal" evidence="2">
    <location>
        <begin position="13"/>
        <end position="191"/>
    </location>
</feature>
<proteinExistence type="predicted"/>
<keyword evidence="3" id="KW-0808">Transferase</keyword>
<dbReference type="PANTHER" id="PTHR45947:SF14">
    <property type="entry name" value="SLL1723 PROTEIN"/>
    <property type="match status" value="1"/>
</dbReference>
<dbReference type="AlphaFoldDB" id="A0A517QSN9"/>
<dbReference type="Gene3D" id="3.40.50.2000">
    <property type="entry name" value="Glycogen Phosphorylase B"/>
    <property type="match status" value="2"/>
</dbReference>
<accession>A0A517QSN9</accession>
<evidence type="ECO:0000259" key="2">
    <source>
        <dbReference type="Pfam" id="PF13439"/>
    </source>
</evidence>
<reference evidence="3 4" key="1">
    <citation type="submission" date="2019-02" db="EMBL/GenBank/DDBJ databases">
        <title>Deep-cultivation of Planctomycetes and their phenomic and genomic characterization uncovers novel biology.</title>
        <authorList>
            <person name="Wiegand S."/>
            <person name="Jogler M."/>
            <person name="Boedeker C."/>
            <person name="Pinto D."/>
            <person name="Vollmers J."/>
            <person name="Rivas-Marin E."/>
            <person name="Kohn T."/>
            <person name="Peeters S.H."/>
            <person name="Heuer A."/>
            <person name="Rast P."/>
            <person name="Oberbeckmann S."/>
            <person name="Bunk B."/>
            <person name="Jeske O."/>
            <person name="Meyerdierks A."/>
            <person name="Storesund J.E."/>
            <person name="Kallscheuer N."/>
            <person name="Luecker S."/>
            <person name="Lage O.M."/>
            <person name="Pohl T."/>
            <person name="Merkel B.J."/>
            <person name="Hornburger P."/>
            <person name="Mueller R.-W."/>
            <person name="Bruemmer F."/>
            <person name="Labrenz M."/>
            <person name="Spormann A.M."/>
            <person name="Op den Camp H."/>
            <person name="Overmann J."/>
            <person name="Amann R."/>
            <person name="Jetten M.S.M."/>
            <person name="Mascher T."/>
            <person name="Medema M.H."/>
            <person name="Devos D.P."/>
            <person name="Kaster A.-K."/>
            <person name="Ovreas L."/>
            <person name="Rohde M."/>
            <person name="Galperin M.Y."/>
            <person name="Jogler C."/>
        </authorList>
    </citation>
    <scope>NUCLEOTIDE SEQUENCE [LARGE SCALE GENOMIC DNA]</scope>
    <source>
        <strain evidence="3 4">Mal48</strain>
    </source>
</reference>
<sequence length="397" mass="44528">MLVLTGNFPTVSQTFVLREIQAAKELGWSVHVIASGVGNETDLKQASEYGISQKEYSILNWRYCIPTFNCKNKKIIEAAERDKYGWYLSLKRKTYFKKLLKHAFVQQADLIHAHFVQWASEVGVGLSRILGIPLTIEAHDGHLPLYPKETLTKVQNTASAIGCVSNEWVDVWANKTGSREKLHWLPNGVDLGEFKIAPQKTSKTPVIISVSNCVEHKRPQDLLQAAAILKKKELDFKMVIVGGGPFLTRLRKLSSDLALNDTCRLIGAQPHSRVREEFLAADIFALCSERESFGIVTVEAMSSGLPTITSRTAGAKDIVLEGETGYTFNAGDVASLTQHLERLIKDHRLRRSMGLKGRDRASSKFSWQNHMNIVSGMWHMPETQKRTVPQSHEDPHE</sequence>
<dbReference type="KEGG" id="tpol:Mal48_39100"/>
<dbReference type="EMBL" id="CP036267">
    <property type="protein sequence ID" value="QDT34642.1"/>
    <property type="molecule type" value="Genomic_DNA"/>
</dbReference>
<keyword evidence="3" id="KW-0328">Glycosyltransferase</keyword>
<evidence type="ECO:0000313" key="3">
    <source>
        <dbReference type="EMBL" id="QDT34642.1"/>
    </source>
</evidence>
<dbReference type="Pfam" id="PF00534">
    <property type="entry name" value="Glycos_transf_1"/>
    <property type="match status" value="1"/>
</dbReference>
<keyword evidence="4" id="KW-1185">Reference proteome</keyword>
<name>A0A517QSN9_9PLAN</name>
<dbReference type="InterPro" id="IPR028098">
    <property type="entry name" value="Glyco_trans_4-like_N"/>
</dbReference>
<dbReference type="InterPro" id="IPR001296">
    <property type="entry name" value="Glyco_trans_1"/>
</dbReference>
<gene>
    <name evidence="3" type="primary">pimB_3</name>
    <name evidence="3" type="ORF">Mal48_39100</name>
</gene>
<dbReference type="GO" id="GO:0016757">
    <property type="term" value="F:glycosyltransferase activity"/>
    <property type="evidence" value="ECO:0007669"/>
    <property type="project" value="UniProtKB-KW"/>
</dbReference>
<organism evidence="3 4">
    <name type="scientific">Thalassoglobus polymorphus</name>
    <dbReference type="NCBI Taxonomy" id="2527994"/>
    <lineage>
        <taxon>Bacteria</taxon>
        <taxon>Pseudomonadati</taxon>
        <taxon>Planctomycetota</taxon>
        <taxon>Planctomycetia</taxon>
        <taxon>Planctomycetales</taxon>
        <taxon>Planctomycetaceae</taxon>
        <taxon>Thalassoglobus</taxon>
    </lineage>
</organism>
<protein>
    <submittedName>
        <fullName evidence="3">GDP-mannose-dependent alpha-(1-6)-phosphatidylinositol monomannoside mannosyltransferase</fullName>
    </submittedName>
</protein>
<dbReference type="Pfam" id="PF13439">
    <property type="entry name" value="Glyco_transf_4"/>
    <property type="match status" value="1"/>
</dbReference>
<dbReference type="SUPFAM" id="SSF53756">
    <property type="entry name" value="UDP-Glycosyltransferase/glycogen phosphorylase"/>
    <property type="match status" value="1"/>
</dbReference>
<evidence type="ECO:0000313" key="4">
    <source>
        <dbReference type="Proteomes" id="UP000315724"/>
    </source>
</evidence>
<dbReference type="PANTHER" id="PTHR45947">
    <property type="entry name" value="SULFOQUINOVOSYL TRANSFERASE SQD2"/>
    <property type="match status" value="1"/>
</dbReference>